<gene>
    <name evidence="8" type="ORF">C5613_33265</name>
</gene>
<reference evidence="9" key="1">
    <citation type="submission" date="2018-02" db="EMBL/GenBank/DDBJ databases">
        <title>Draft genome sequencing of Rhodococcus opacus KU647198.</title>
        <authorList>
            <person name="Zheng B.-X."/>
        </authorList>
    </citation>
    <scope>NUCLEOTIDE SEQUENCE [LARGE SCALE GENOMIC DNA]</scope>
    <source>
        <strain evidence="9">04-OD7</strain>
    </source>
</reference>
<proteinExistence type="predicted"/>
<evidence type="ECO:0000256" key="6">
    <source>
        <dbReference type="SAM" id="Phobius"/>
    </source>
</evidence>
<feature type="transmembrane region" description="Helical" evidence="6">
    <location>
        <begin position="35"/>
        <end position="58"/>
    </location>
</feature>
<dbReference type="InterPro" id="IPR036259">
    <property type="entry name" value="MFS_trans_sf"/>
</dbReference>
<dbReference type="PANTHER" id="PTHR23508">
    <property type="entry name" value="CARBOXYLIC ACID TRANSPORTER PROTEIN HOMOLOG"/>
    <property type="match status" value="1"/>
</dbReference>
<comment type="caution">
    <text evidence="8">The sequence shown here is derived from an EMBL/GenBank/DDBJ whole genome shotgun (WGS) entry which is preliminary data.</text>
</comment>
<feature type="region of interest" description="Disordered" evidence="5">
    <location>
        <begin position="468"/>
        <end position="511"/>
    </location>
</feature>
<organism evidence="8 9">
    <name type="scientific">Rhodococcus opacus</name>
    <name type="common">Nocardia opaca</name>
    <dbReference type="NCBI Taxonomy" id="37919"/>
    <lineage>
        <taxon>Bacteria</taxon>
        <taxon>Bacillati</taxon>
        <taxon>Actinomycetota</taxon>
        <taxon>Actinomycetes</taxon>
        <taxon>Mycobacteriales</taxon>
        <taxon>Nocardiaceae</taxon>
        <taxon>Rhodococcus</taxon>
    </lineage>
</organism>
<evidence type="ECO:0000256" key="5">
    <source>
        <dbReference type="SAM" id="MobiDB-lite"/>
    </source>
</evidence>
<dbReference type="PROSITE" id="PS00217">
    <property type="entry name" value="SUGAR_TRANSPORT_2"/>
    <property type="match status" value="1"/>
</dbReference>
<dbReference type="GO" id="GO:0046943">
    <property type="term" value="F:carboxylic acid transmembrane transporter activity"/>
    <property type="evidence" value="ECO:0007669"/>
    <property type="project" value="TreeGrafter"/>
</dbReference>
<dbReference type="SUPFAM" id="SSF103473">
    <property type="entry name" value="MFS general substrate transporter"/>
    <property type="match status" value="1"/>
</dbReference>
<feature type="transmembrane region" description="Helical" evidence="6">
    <location>
        <begin position="102"/>
        <end position="121"/>
    </location>
</feature>
<dbReference type="InterPro" id="IPR020846">
    <property type="entry name" value="MFS_dom"/>
</dbReference>
<evidence type="ECO:0000256" key="1">
    <source>
        <dbReference type="ARBA" id="ARBA00004651"/>
    </source>
</evidence>
<evidence type="ECO:0000259" key="7">
    <source>
        <dbReference type="PROSITE" id="PS50850"/>
    </source>
</evidence>
<dbReference type="GO" id="GO:0005886">
    <property type="term" value="C:plasma membrane"/>
    <property type="evidence" value="ECO:0007669"/>
    <property type="project" value="UniProtKB-SubCell"/>
</dbReference>
<dbReference type="PANTHER" id="PTHR23508:SF10">
    <property type="entry name" value="CARBOXYLIC ACID TRANSPORTER PROTEIN HOMOLOG"/>
    <property type="match status" value="1"/>
</dbReference>
<dbReference type="InterPro" id="IPR005828">
    <property type="entry name" value="MFS_sugar_transport-like"/>
</dbReference>
<dbReference type="AlphaFoldDB" id="A0A2S8IT40"/>
<sequence length="511" mass="53699">MSGPHSTGEPIIIRSARDVTNLVNSGIAKGGNARAITFIALGGIFIDAYDFSAIAFGLHDIARTYQLGPVGEGIVACSIMVGALIGALVGGYLVDRLGRYKLFMADMIFFVVAALVCALAPNVEILTAGRFVMGVGIGIDFPVALAFIAEFTRSARKGGQVTLWQPMWYLATASSFLVLLPLYFIVPESAHDNLWRWAVGFGAVPALAVMLVRHRYMDESPSWAANQGDLERAAAILEKSYGLKVHLDPDAPRELPSGDKPKFGDFRRLFTRRYRQRTILAATVSACQSMQYYAVGFALPGIIIGFLAQDRLTSIVGALAFNVLFGITGGFLGVKLAGKWGSWKLSTIGFGICLAALVGLGLIGTPSSTTMLIGAAALLGAFVFAHAAGPGAQGMTMATLSYPTSLRGVGSGFSQALLRIGSTVALLFFPILGAHLGTGVYLVVALAPTLGLLTLLLIRWEPIGQDVDADDDPAPQSNSSNSSATTEAVGATGSATTGSRAAGRPLSKEMQ</sequence>
<dbReference type="PROSITE" id="PS50850">
    <property type="entry name" value="MFS"/>
    <property type="match status" value="1"/>
</dbReference>
<keyword evidence="4 6" id="KW-0472">Membrane</keyword>
<evidence type="ECO:0000256" key="2">
    <source>
        <dbReference type="ARBA" id="ARBA00022692"/>
    </source>
</evidence>
<evidence type="ECO:0000256" key="4">
    <source>
        <dbReference type="ARBA" id="ARBA00023136"/>
    </source>
</evidence>
<dbReference type="CDD" id="cd17316">
    <property type="entry name" value="MFS_SV2_like"/>
    <property type="match status" value="1"/>
</dbReference>
<dbReference type="Proteomes" id="UP000239290">
    <property type="component" value="Unassembled WGS sequence"/>
</dbReference>
<dbReference type="Gene3D" id="1.20.1250.20">
    <property type="entry name" value="MFS general substrate transporter like domains"/>
    <property type="match status" value="1"/>
</dbReference>
<evidence type="ECO:0000313" key="9">
    <source>
        <dbReference type="Proteomes" id="UP000239290"/>
    </source>
</evidence>
<keyword evidence="2 6" id="KW-0812">Transmembrane</keyword>
<feature type="transmembrane region" description="Helical" evidence="6">
    <location>
        <begin position="278"/>
        <end position="308"/>
    </location>
</feature>
<feature type="transmembrane region" description="Helical" evidence="6">
    <location>
        <begin position="314"/>
        <end position="333"/>
    </location>
</feature>
<feature type="transmembrane region" description="Helical" evidence="6">
    <location>
        <begin position="127"/>
        <end position="149"/>
    </location>
</feature>
<feature type="transmembrane region" description="Helical" evidence="6">
    <location>
        <begin position="370"/>
        <end position="388"/>
    </location>
</feature>
<dbReference type="InterPro" id="IPR005829">
    <property type="entry name" value="Sugar_transporter_CS"/>
</dbReference>
<evidence type="ECO:0000313" key="8">
    <source>
        <dbReference type="EMBL" id="PQP17956.1"/>
    </source>
</evidence>
<feature type="domain" description="Major facilitator superfamily (MFS) profile" evidence="7">
    <location>
        <begin position="36"/>
        <end position="463"/>
    </location>
</feature>
<feature type="transmembrane region" description="Helical" evidence="6">
    <location>
        <begin position="194"/>
        <end position="212"/>
    </location>
</feature>
<name>A0A2S8IT40_RHOOP</name>
<protein>
    <submittedName>
        <fullName evidence="8">MFS transporter</fullName>
    </submittedName>
</protein>
<feature type="compositionally biased region" description="Low complexity" evidence="5">
    <location>
        <begin position="474"/>
        <end position="503"/>
    </location>
</feature>
<dbReference type="EMBL" id="PUIO01000052">
    <property type="protein sequence ID" value="PQP17956.1"/>
    <property type="molecule type" value="Genomic_DNA"/>
</dbReference>
<accession>A0A2S8IT40</accession>
<feature type="transmembrane region" description="Helical" evidence="6">
    <location>
        <begin position="161"/>
        <end position="182"/>
    </location>
</feature>
<feature type="transmembrane region" description="Helical" evidence="6">
    <location>
        <begin position="440"/>
        <end position="458"/>
    </location>
</feature>
<feature type="transmembrane region" description="Helical" evidence="6">
    <location>
        <begin position="73"/>
        <end position="95"/>
    </location>
</feature>
<dbReference type="Pfam" id="PF00083">
    <property type="entry name" value="Sugar_tr"/>
    <property type="match status" value="1"/>
</dbReference>
<dbReference type="RefSeq" id="WP_105421051.1">
    <property type="nucleotide sequence ID" value="NZ_PUIO01000052.1"/>
</dbReference>
<keyword evidence="3 6" id="KW-1133">Transmembrane helix</keyword>
<comment type="subcellular location">
    <subcellularLocation>
        <location evidence="1">Cell membrane</location>
        <topology evidence="1">Multi-pass membrane protein</topology>
    </subcellularLocation>
</comment>
<evidence type="ECO:0000256" key="3">
    <source>
        <dbReference type="ARBA" id="ARBA00022989"/>
    </source>
</evidence>
<feature type="transmembrane region" description="Helical" evidence="6">
    <location>
        <begin position="345"/>
        <end position="364"/>
    </location>
</feature>